<dbReference type="Proteomes" id="UP000027730">
    <property type="component" value="Unassembled WGS sequence"/>
</dbReference>
<protein>
    <submittedName>
        <fullName evidence="1">Uncharacterized protein</fullName>
    </submittedName>
</protein>
<dbReference type="EMBL" id="KL584713">
    <property type="protein sequence ID" value="KEQ71824.1"/>
    <property type="molecule type" value="Genomic_DNA"/>
</dbReference>
<gene>
    <name evidence="1" type="ORF">M436DRAFT_65293</name>
</gene>
<dbReference type="AlphaFoldDB" id="A0A074WJN1"/>
<dbReference type="OrthoDB" id="5429214at2759"/>
<keyword evidence="2" id="KW-1185">Reference proteome</keyword>
<sequence>MNMTTTCSDLIDFVNHMAALEPPELQAILDTWTLTPGQTELLRRIADHFLVPQSSPRLAPSPRPASASNNPWKAFHRCDRLVLHQVYLHLLKSGPQHFVTSYCDTTVHDGCMSATKSAQQQSTQRLRELFIALALYDFVRNQFSRFSGNRLSDRMKDQVKSLLPQCDVIEQYRMGKNLNFLCRRFGMGCVLYLADYLSKDFLCNKFTASGEYHNRAFGHLDALGLVQLAEDNGANKFASEARVLSLAYLKTRTSQS</sequence>
<proteinExistence type="predicted"/>
<dbReference type="RefSeq" id="XP_013425950.1">
    <property type="nucleotide sequence ID" value="XM_013570496.1"/>
</dbReference>
<accession>A0A074WJN1</accession>
<dbReference type="HOGENOM" id="CLU_1085791_0_0_1"/>
<organism evidence="1 2">
    <name type="scientific">Aureobasidium namibiae CBS 147.97</name>
    <dbReference type="NCBI Taxonomy" id="1043004"/>
    <lineage>
        <taxon>Eukaryota</taxon>
        <taxon>Fungi</taxon>
        <taxon>Dikarya</taxon>
        <taxon>Ascomycota</taxon>
        <taxon>Pezizomycotina</taxon>
        <taxon>Dothideomycetes</taxon>
        <taxon>Dothideomycetidae</taxon>
        <taxon>Dothideales</taxon>
        <taxon>Saccotheciaceae</taxon>
        <taxon>Aureobasidium</taxon>
    </lineage>
</organism>
<dbReference type="GeneID" id="25413837"/>
<evidence type="ECO:0000313" key="1">
    <source>
        <dbReference type="EMBL" id="KEQ71824.1"/>
    </source>
</evidence>
<evidence type="ECO:0000313" key="2">
    <source>
        <dbReference type="Proteomes" id="UP000027730"/>
    </source>
</evidence>
<reference evidence="1 2" key="1">
    <citation type="journal article" date="2014" name="BMC Genomics">
        <title>Genome sequencing of four Aureobasidium pullulans varieties: biotechnological potential, stress tolerance, and description of new species.</title>
        <authorList>
            <person name="Gostin Ar C."/>
            <person name="Ohm R.A."/>
            <person name="Kogej T."/>
            <person name="Sonjak S."/>
            <person name="Turk M."/>
            <person name="Zajc J."/>
            <person name="Zalar P."/>
            <person name="Grube M."/>
            <person name="Sun H."/>
            <person name="Han J."/>
            <person name="Sharma A."/>
            <person name="Chiniquy J."/>
            <person name="Ngan C.Y."/>
            <person name="Lipzen A."/>
            <person name="Barry K."/>
            <person name="Grigoriev I.V."/>
            <person name="Gunde-Cimerman N."/>
        </authorList>
    </citation>
    <scope>NUCLEOTIDE SEQUENCE [LARGE SCALE GENOMIC DNA]</scope>
    <source>
        <strain evidence="1 2">CBS 147.97</strain>
    </source>
</reference>
<name>A0A074WJN1_9PEZI</name>